<feature type="transmembrane region" description="Helical" evidence="6">
    <location>
        <begin position="106"/>
        <end position="128"/>
    </location>
</feature>
<reference evidence="8 9" key="1">
    <citation type="submission" date="2020-07" db="EMBL/GenBank/DDBJ databases">
        <title>Halosimplex litoreum sp. nov. and Halosimplex rubrum sp. nov., isolated from different salt environments.</title>
        <authorList>
            <person name="Cui H."/>
        </authorList>
    </citation>
    <scope>NUCLEOTIDE SEQUENCE [LARGE SCALE GENOMIC DNA]</scope>
    <source>
        <strain evidence="8 9">R2</strain>
    </source>
</reference>
<evidence type="ECO:0000256" key="4">
    <source>
        <dbReference type="ARBA" id="ARBA00022989"/>
    </source>
</evidence>
<evidence type="ECO:0000313" key="9">
    <source>
        <dbReference type="Proteomes" id="UP000509346"/>
    </source>
</evidence>
<evidence type="ECO:0000256" key="6">
    <source>
        <dbReference type="SAM" id="Phobius"/>
    </source>
</evidence>
<evidence type="ECO:0000256" key="1">
    <source>
        <dbReference type="ARBA" id="ARBA00004651"/>
    </source>
</evidence>
<gene>
    <name evidence="8" type="ORF">HZS54_08720</name>
</gene>
<dbReference type="Pfam" id="PF00482">
    <property type="entry name" value="T2SSF"/>
    <property type="match status" value="1"/>
</dbReference>
<feature type="transmembrane region" description="Helical" evidence="6">
    <location>
        <begin position="58"/>
        <end position="80"/>
    </location>
</feature>
<keyword evidence="3 6" id="KW-0812">Transmembrane</keyword>
<dbReference type="GeneID" id="56082667"/>
<keyword evidence="9" id="KW-1185">Reference proteome</keyword>
<accession>A0A7D5PAR8</accession>
<comment type="subcellular location">
    <subcellularLocation>
        <location evidence="1">Cell membrane</location>
        <topology evidence="1">Multi-pass membrane protein</topology>
    </subcellularLocation>
</comment>
<feature type="transmembrane region" description="Helical" evidence="6">
    <location>
        <begin position="592"/>
        <end position="612"/>
    </location>
</feature>
<dbReference type="OrthoDB" id="252907at2157"/>
<feature type="transmembrane region" description="Helical" evidence="6">
    <location>
        <begin position="264"/>
        <end position="289"/>
    </location>
</feature>
<feature type="transmembrane region" description="Helical" evidence="6">
    <location>
        <begin position="387"/>
        <end position="404"/>
    </location>
</feature>
<feature type="transmembrane region" description="Helical" evidence="6">
    <location>
        <begin position="533"/>
        <end position="554"/>
    </location>
</feature>
<feature type="transmembrane region" description="Helical" evidence="6">
    <location>
        <begin position="619"/>
        <end position="639"/>
    </location>
</feature>
<keyword evidence="5 6" id="KW-0472">Membrane</keyword>
<keyword evidence="2" id="KW-1003">Cell membrane</keyword>
<evidence type="ECO:0000313" key="8">
    <source>
        <dbReference type="EMBL" id="QLH81702.1"/>
    </source>
</evidence>
<proteinExistence type="predicted"/>
<name>A0A7D5PAR8_9EURY</name>
<dbReference type="GO" id="GO:0005886">
    <property type="term" value="C:plasma membrane"/>
    <property type="evidence" value="ECO:0007669"/>
    <property type="project" value="UniProtKB-SubCell"/>
</dbReference>
<dbReference type="EMBL" id="CP058909">
    <property type="protein sequence ID" value="QLH81702.1"/>
    <property type="molecule type" value="Genomic_DNA"/>
</dbReference>
<dbReference type="AlphaFoldDB" id="A0A7D5PAR8"/>
<dbReference type="Proteomes" id="UP000509346">
    <property type="component" value="Chromosome"/>
</dbReference>
<evidence type="ECO:0000256" key="3">
    <source>
        <dbReference type="ARBA" id="ARBA00022692"/>
    </source>
</evidence>
<feature type="domain" description="Type II secretion system protein GspF" evidence="7">
    <location>
        <begin position="156"/>
        <end position="283"/>
    </location>
</feature>
<dbReference type="KEGG" id="hpel:HZS54_08720"/>
<feature type="transmembrane region" description="Helical" evidence="6">
    <location>
        <begin position="309"/>
        <end position="332"/>
    </location>
</feature>
<dbReference type="RefSeq" id="WP_179921949.1">
    <property type="nucleotide sequence ID" value="NZ_CP058909.1"/>
</dbReference>
<evidence type="ECO:0000259" key="7">
    <source>
        <dbReference type="Pfam" id="PF00482"/>
    </source>
</evidence>
<protein>
    <submittedName>
        <fullName evidence="8">Type II secretion system F family protein</fullName>
    </submittedName>
</protein>
<dbReference type="InterPro" id="IPR056569">
    <property type="entry name" value="ArlJ-like"/>
</dbReference>
<keyword evidence="4 6" id="KW-1133">Transmembrane helix</keyword>
<dbReference type="PANTHER" id="PTHR35402">
    <property type="entry name" value="INTEGRAL MEMBRANE PROTEIN-RELATED"/>
    <property type="match status" value="1"/>
</dbReference>
<sequence length="640" mass="67808">MATEDSTVTGADGTVAFVDRALYALFSRRADSARHERDRHRYRAADLGTSFDIYISRVYGISWGASTVTFGLVALVVGLLPRSALAAVVEFAHGAVPVLDRVALPVVPPVVLALVAGVVAGAVARWGVLHSGGLYLRWQADARRADIEATLPGAVRYLRVLASGSSDQRAMLRRVADQHAYGETATAFRRALNEAALTGSLDAGLELVARDTPSRDLLAPFLLKYREHANQGTDALAEYLRMESRLLSHQQSRTHDRVAGYLELLAELFVVMLVFPALAVLIVTVMSVLAPGLSATVTTPLGTVTIREVLIYSSIAFVLGVGLAAAAVVASLRPAQHAMPDYEVPRELSDLIRSAPTNPASAAVVCGPFAAAAAVALWTLGYAPANVLLLSYVGFGLPVGFVAVRRARIDDAKDREIRDFVHAIAGHVALGQPFSTAVDEVAAEVDHGALQPDVESLAFSLSLTTDAGSGDGDVRAAALDKFVDDVGTPMAEQTIGLVVGALESGSDTEQVFEALQTEIGTLYHRRKQLRSELLVYVAVGWTTGLLVLGIMVAVNVSVLDGFSQLASVSNIEGSASGFALDPDAVQPARERWRFYLVTQATMLSCGWFAGMASRGRYEALLHSAGLVGIAYAVFAGAGML</sequence>
<feature type="transmembrane region" description="Helical" evidence="6">
    <location>
        <begin position="360"/>
        <end position="381"/>
    </location>
</feature>
<dbReference type="PANTHER" id="PTHR35402:SF1">
    <property type="entry name" value="TYPE II SECRETION SYSTEM PROTEIN GSPF DOMAIN-CONTAINING PROTEIN"/>
    <property type="match status" value="1"/>
</dbReference>
<evidence type="ECO:0000256" key="5">
    <source>
        <dbReference type="ARBA" id="ARBA00023136"/>
    </source>
</evidence>
<evidence type="ECO:0000256" key="2">
    <source>
        <dbReference type="ARBA" id="ARBA00022475"/>
    </source>
</evidence>
<organism evidence="8 9">
    <name type="scientific">Halosimplex pelagicum</name>
    <dbReference type="NCBI Taxonomy" id="869886"/>
    <lineage>
        <taxon>Archaea</taxon>
        <taxon>Methanobacteriati</taxon>
        <taxon>Methanobacteriota</taxon>
        <taxon>Stenosarchaea group</taxon>
        <taxon>Halobacteria</taxon>
        <taxon>Halobacteriales</taxon>
        <taxon>Haloarculaceae</taxon>
        <taxon>Halosimplex</taxon>
    </lineage>
</organism>
<dbReference type="InterPro" id="IPR018076">
    <property type="entry name" value="T2SS_GspF_dom"/>
</dbReference>